<sequence length="50" mass="5937">MKGRHLPPFSFINIQFSQNIEANTVLVFLKEPLSLTDQRFSRLHQYVFEV</sequence>
<reference evidence="1 2" key="2">
    <citation type="journal article" date="2016" name="Genome Announc.">
        <title>Draft Genome Sequence of Zhouia amylolytica AD3, Isolated from Tidal Flat Sediment.</title>
        <authorList>
            <person name="Jia B."/>
            <person name="Jin H.M."/>
            <person name="Lee H.J."/>
            <person name="Jeon C.O."/>
        </authorList>
    </citation>
    <scope>NUCLEOTIDE SEQUENCE [LARGE SCALE GENOMIC DNA]</scope>
    <source>
        <strain evidence="1 2">AD3</strain>
    </source>
</reference>
<dbReference type="AlphaFoldDB" id="W2UP76"/>
<organism evidence="1 2">
    <name type="scientific">Zhouia amylolytica AD3</name>
    <dbReference type="NCBI Taxonomy" id="1286632"/>
    <lineage>
        <taxon>Bacteria</taxon>
        <taxon>Pseudomonadati</taxon>
        <taxon>Bacteroidota</taxon>
        <taxon>Flavobacteriia</taxon>
        <taxon>Flavobacteriales</taxon>
        <taxon>Flavobacteriaceae</taxon>
        <taxon>Zhouia</taxon>
    </lineage>
</organism>
<protein>
    <submittedName>
        <fullName evidence="1">Uncharacterized protein</fullName>
    </submittedName>
</protein>
<gene>
    <name evidence="1" type="ORF">P278_09830</name>
</gene>
<proteinExistence type="predicted"/>
<evidence type="ECO:0000313" key="2">
    <source>
        <dbReference type="Proteomes" id="UP000018850"/>
    </source>
</evidence>
<reference evidence="2" key="1">
    <citation type="submission" date="2013-11" db="EMBL/GenBank/DDBJ databases">
        <title>Draft genome sequence from a member of Zhouia, isolated tidal flat.</title>
        <authorList>
            <person name="Jin H."/>
            <person name="Jeon C.O."/>
        </authorList>
    </citation>
    <scope>NUCLEOTIDE SEQUENCE [LARGE SCALE GENOMIC DNA]</scope>
    <source>
        <strain evidence="2">AD3</strain>
    </source>
</reference>
<keyword evidence="2" id="KW-1185">Reference proteome</keyword>
<accession>W2UP76</accession>
<dbReference type="EMBL" id="AYXY01000019">
    <property type="protein sequence ID" value="ETN95261.1"/>
    <property type="molecule type" value="Genomic_DNA"/>
</dbReference>
<evidence type="ECO:0000313" key="1">
    <source>
        <dbReference type="EMBL" id="ETN95261.1"/>
    </source>
</evidence>
<comment type="caution">
    <text evidence="1">The sequence shown here is derived from an EMBL/GenBank/DDBJ whole genome shotgun (WGS) entry which is preliminary data.</text>
</comment>
<name>W2UP76_9FLAO</name>
<dbReference type="Proteomes" id="UP000018850">
    <property type="component" value="Unassembled WGS sequence"/>
</dbReference>